<dbReference type="AlphaFoldDB" id="A0A7W5DR35"/>
<evidence type="ECO:0000256" key="3">
    <source>
        <dbReference type="ARBA" id="ARBA00012507"/>
    </source>
</evidence>
<dbReference type="PANTHER" id="PTHR20884:SF8">
    <property type="entry name" value="GDP-D-GLUCOSE PHOSPHORYLASE 1"/>
    <property type="match status" value="1"/>
</dbReference>
<keyword evidence="8" id="KW-1185">Reference proteome</keyword>
<name>A0A7W5DR35_9PORP</name>
<dbReference type="EMBL" id="JACHYB010000001">
    <property type="protein sequence ID" value="MBB3187466.1"/>
    <property type="molecule type" value="Genomic_DNA"/>
</dbReference>
<dbReference type="PANTHER" id="PTHR20884">
    <property type="entry name" value="GDP-D-GLUCOSE PHOSPHORYLASE 1"/>
    <property type="match status" value="1"/>
</dbReference>
<organism evidence="7 8">
    <name type="scientific">Microbacter margulisiae</name>
    <dbReference type="NCBI Taxonomy" id="1350067"/>
    <lineage>
        <taxon>Bacteria</taxon>
        <taxon>Pseudomonadati</taxon>
        <taxon>Bacteroidota</taxon>
        <taxon>Bacteroidia</taxon>
        <taxon>Bacteroidales</taxon>
        <taxon>Porphyromonadaceae</taxon>
        <taxon>Microbacter</taxon>
    </lineage>
</organism>
<dbReference type="InterPro" id="IPR058865">
    <property type="entry name" value="GDPGP1_C"/>
</dbReference>
<comment type="caution">
    <text evidence="7">The sequence shown here is derived from an EMBL/GenBank/DDBJ whole genome shotgun (WGS) entry which is preliminary data.</text>
</comment>
<dbReference type="Pfam" id="PF26216">
    <property type="entry name" value="GDPGP1_C"/>
    <property type="match status" value="1"/>
</dbReference>
<keyword evidence="7" id="KW-0548">Nucleotidyltransferase</keyword>
<dbReference type="InterPro" id="IPR036265">
    <property type="entry name" value="HIT-like_sf"/>
</dbReference>
<dbReference type="GO" id="GO:0080048">
    <property type="term" value="F:GDP-D-glucose phosphorylase activity"/>
    <property type="evidence" value="ECO:0007669"/>
    <property type="project" value="InterPro"/>
</dbReference>
<dbReference type="GO" id="GO:0005085">
    <property type="term" value="F:guanyl-nucleotide exchange factor activity"/>
    <property type="evidence" value="ECO:0007669"/>
    <property type="project" value="UniProtKB-KW"/>
</dbReference>
<dbReference type="GO" id="GO:0005737">
    <property type="term" value="C:cytoplasm"/>
    <property type="evidence" value="ECO:0007669"/>
    <property type="project" value="UniProtKB-SubCell"/>
</dbReference>
<evidence type="ECO:0000256" key="2">
    <source>
        <dbReference type="ARBA" id="ARBA00003049"/>
    </source>
</evidence>
<evidence type="ECO:0000259" key="6">
    <source>
        <dbReference type="Pfam" id="PF26216"/>
    </source>
</evidence>
<dbReference type="EC" id="2.7.7.78" evidence="3"/>
<reference evidence="7 8" key="1">
    <citation type="submission" date="2020-08" db="EMBL/GenBank/DDBJ databases">
        <title>Genomic Encyclopedia of Type Strains, Phase IV (KMG-IV): sequencing the most valuable type-strain genomes for metagenomic binning, comparative biology and taxonomic classification.</title>
        <authorList>
            <person name="Goeker M."/>
        </authorList>
    </citation>
    <scope>NUCLEOTIDE SEQUENCE [LARGE SCALE GENOMIC DNA]</scope>
    <source>
        <strain evidence="7 8">DSM 27471</strain>
    </source>
</reference>
<feature type="domain" description="GDPGP1-like C-terminal" evidence="6">
    <location>
        <begin position="198"/>
        <end position="320"/>
    </location>
</feature>
<dbReference type="SUPFAM" id="SSF54197">
    <property type="entry name" value="HIT-like"/>
    <property type="match status" value="1"/>
</dbReference>
<dbReference type="Pfam" id="PF16269">
    <property type="entry name" value="DUF4922"/>
    <property type="match status" value="1"/>
</dbReference>
<evidence type="ECO:0000313" key="7">
    <source>
        <dbReference type="EMBL" id="MBB3187466.1"/>
    </source>
</evidence>
<dbReference type="GO" id="GO:0006006">
    <property type="term" value="P:glucose metabolic process"/>
    <property type="evidence" value="ECO:0007669"/>
    <property type="project" value="TreeGrafter"/>
</dbReference>
<evidence type="ECO:0000313" key="8">
    <source>
        <dbReference type="Proteomes" id="UP000544222"/>
    </source>
</evidence>
<evidence type="ECO:0000256" key="4">
    <source>
        <dbReference type="ARBA" id="ARBA00018857"/>
    </source>
</evidence>
<dbReference type="InterPro" id="IPR026506">
    <property type="entry name" value="GDPGP"/>
</dbReference>
<accession>A0A7W5DR35</accession>
<dbReference type="RefSeq" id="WP_183413219.1">
    <property type="nucleotide sequence ID" value="NZ_JACHYB010000001.1"/>
</dbReference>
<sequence>MKQQALIHSLTDKSPNSLRKKVNALIGQQLSTWNLARQNYEALATVESKEMNVWGFPMRIQFNPSRIISSGAKVDPQSIKQRPCFLCAHNRPAEQQGILIDNRYEVLVNPFPIFPRHLTIPSVQHIDQKIATHFEDMLLLAQHLPDYVLFYNGPQCGASAPDHLHFQAGNKGFLPIEAHWSRWRKLSEAIIKQPQFILLRHITYPHTLLAMESADISQLRLWFDRIYALLPHNANQPEPMINLLCSWKKGQWIIWLFPRDLHRPDCYFAKDKTKLLISPASVDLGGVFITPRKVDFNKITEQNMLTILEEVSIDCQQADNICNALQTMK</sequence>
<comment type="function">
    <text evidence="2">Specific and highly efficient GDP-D-glucose phosphorylase regulating the levels of GDP-D-glucose in cells.</text>
</comment>
<gene>
    <name evidence="7" type="ORF">FHX64_001629</name>
</gene>
<evidence type="ECO:0000259" key="5">
    <source>
        <dbReference type="Pfam" id="PF16269"/>
    </source>
</evidence>
<dbReference type="GO" id="GO:0000166">
    <property type="term" value="F:nucleotide binding"/>
    <property type="evidence" value="ECO:0007669"/>
    <property type="project" value="UniProtKB-KW"/>
</dbReference>
<evidence type="ECO:0000256" key="1">
    <source>
        <dbReference type="ARBA" id="ARBA00000063"/>
    </source>
</evidence>
<keyword evidence="7" id="KW-0808">Transferase</keyword>
<feature type="domain" description="DUF4922" evidence="5">
    <location>
        <begin position="25"/>
        <end position="170"/>
    </location>
</feature>
<dbReference type="InterPro" id="IPR046320">
    <property type="entry name" value="DUF4922"/>
</dbReference>
<protein>
    <recommendedName>
        <fullName evidence="4">GDP-D-glucose phosphorylase 1</fullName>
        <ecNumber evidence="3">2.7.7.78</ecNumber>
    </recommendedName>
</protein>
<comment type="catalytic activity">
    <reaction evidence="1">
        <text>GDP-alpha-D-glucose + phosphate = alpha-D-glucose 1-phosphate + GDP + H(+)</text>
        <dbReference type="Rhea" id="RHEA:30387"/>
        <dbReference type="ChEBI" id="CHEBI:15378"/>
        <dbReference type="ChEBI" id="CHEBI:43474"/>
        <dbReference type="ChEBI" id="CHEBI:58189"/>
        <dbReference type="ChEBI" id="CHEBI:58601"/>
        <dbReference type="ChEBI" id="CHEBI:62230"/>
        <dbReference type="EC" id="2.7.7.78"/>
    </reaction>
</comment>
<proteinExistence type="predicted"/>
<dbReference type="GO" id="GO:0016787">
    <property type="term" value="F:hydrolase activity"/>
    <property type="evidence" value="ECO:0007669"/>
    <property type="project" value="UniProtKB-KW"/>
</dbReference>
<dbReference type="Proteomes" id="UP000544222">
    <property type="component" value="Unassembled WGS sequence"/>
</dbReference>